<evidence type="ECO:0000256" key="1">
    <source>
        <dbReference type="ARBA" id="ARBA00004325"/>
    </source>
</evidence>
<evidence type="ECO:0000256" key="2">
    <source>
        <dbReference type="ARBA" id="ARBA00005895"/>
    </source>
</evidence>
<proteinExistence type="inferred from homology"/>
<keyword evidence="4" id="KW-0138">CF(0)</keyword>
<organism evidence="10">
    <name type="scientific">Oppiella nova</name>
    <dbReference type="NCBI Taxonomy" id="334625"/>
    <lineage>
        <taxon>Eukaryota</taxon>
        <taxon>Metazoa</taxon>
        <taxon>Ecdysozoa</taxon>
        <taxon>Arthropoda</taxon>
        <taxon>Chelicerata</taxon>
        <taxon>Arachnida</taxon>
        <taxon>Acari</taxon>
        <taxon>Acariformes</taxon>
        <taxon>Sarcoptiformes</taxon>
        <taxon>Oribatida</taxon>
        <taxon>Brachypylina</taxon>
        <taxon>Oppioidea</taxon>
        <taxon>Oppiidae</taxon>
        <taxon>Oppiella</taxon>
    </lineage>
</organism>
<keyword evidence="7" id="KW-0496">Mitochondrion</keyword>
<dbReference type="Pfam" id="PF10206">
    <property type="entry name" value="WRW"/>
    <property type="match status" value="1"/>
</dbReference>
<evidence type="ECO:0000256" key="7">
    <source>
        <dbReference type="ARBA" id="ARBA00023128"/>
    </source>
</evidence>
<evidence type="ECO:0000313" key="11">
    <source>
        <dbReference type="Proteomes" id="UP000728032"/>
    </source>
</evidence>
<reference evidence="10" key="1">
    <citation type="submission" date="2020-11" db="EMBL/GenBank/DDBJ databases">
        <authorList>
            <person name="Tran Van P."/>
        </authorList>
    </citation>
    <scope>NUCLEOTIDE SEQUENCE</scope>
</reference>
<dbReference type="EMBL" id="CAJPVJ010012541">
    <property type="protein sequence ID" value="CAG2174372.1"/>
    <property type="molecule type" value="Genomic_DNA"/>
</dbReference>
<keyword evidence="9" id="KW-0066">ATP synthesis</keyword>
<gene>
    <name evidence="10" type="ORF">ONB1V03_LOCUS13817</name>
</gene>
<evidence type="ECO:0000256" key="6">
    <source>
        <dbReference type="ARBA" id="ARBA00023065"/>
    </source>
</evidence>
<dbReference type="GO" id="GO:0031966">
    <property type="term" value="C:mitochondrial membrane"/>
    <property type="evidence" value="ECO:0007669"/>
    <property type="project" value="UniProtKB-SubCell"/>
</dbReference>
<dbReference type="GO" id="GO:0045259">
    <property type="term" value="C:proton-transporting ATP synthase complex"/>
    <property type="evidence" value="ECO:0007669"/>
    <property type="project" value="UniProtKB-KW"/>
</dbReference>
<keyword evidence="3" id="KW-0813">Transport</keyword>
<dbReference type="InterPro" id="IPR019344">
    <property type="entry name" value="F1F0-ATPsyn_F_prd"/>
</dbReference>
<dbReference type="GO" id="GO:1902600">
    <property type="term" value="P:proton transmembrane transport"/>
    <property type="evidence" value="ECO:0007669"/>
    <property type="project" value="UniProtKB-KW"/>
</dbReference>
<dbReference type="Proteomes" id="UP000728032">
    <property type="component" value="Unassembled WGS sequence"/>
</dbReference>
<dbReference type="GO" id="GO:0006754">
    <property type="term" value="P:ATP biosynthetic process"/>
    <property type="evidence" value="ECO:0007669"/>
    <property type="project" value="UniProtKB-KW"/>
</dbReference>
<dbReference type="EMBL" id="OC927366">
    <property type="protein sequence ID" value="CAD7657186.1"/>
    <property type="molecule type" value="Genomic_DNA"/>
</dbReference>
<evidence type="ECO:0000313" key="10">
    <source>
        <dbReference type="EMBL" id="CAD7657186.1"/>
    </source>
</evidence>
<sequence length="117" mass="13873">MRLSSAATTDTCRQTHDYYDMTLTATRHVPPMPCPHFGNLPKDYNKAVHGNYYPFRYYGKPDTPLADVKMSELTSWLNRRNVHPVAIFQAVMRSFYRFEQRFVQPRYAYIGRAWNMK</sequence>
<comment type="subcellular location">
    <subcellularLocation>
        <location evidence="1">Mitochondrion membrane</location>
    </subcellularLocation>
</comment>
<protein>
    <submittedName>
        <fullName evidence="10">Uncharacterized protein</fullName>
    </submittedName>
</protein>
<comment type="similarity">
    <text evidence="2">Belongs to the ATPase F chain family.</text>
</comment>
<dbReference type="OrthoDB" id="8921675at2759"/>
<keyword evidence="5" id="KW-0375">Hydrogen ion transport</keyword>
<accession>A0A7R9MCH0</accession>
<dbReference type="AlphaFoldDB" id="A0A7R9MCH0"/>
<evidence type="ECO:0000256" key="4">
    <source>
        <dbReference type="ARBA" id="ARBA00022547"/>
    </source>
</evidence>
<evidence type="ECO:0000256" key="8">
    <source>
        <dbReference type="ARBA" id="ARBA00023136"/>
    </source>
</evidence>
<keyword evidence="6" id="KW-0406">Ion transport</keyword>
<name>A0A7R9MCH0_9ACAR</name>
<evidence type="ECO:0000256" key="5">
    <source>
        <dbReference type="ARBA" id="ARBA00022781"/>
    </source>
</evidence>
<keyword evidence="11" id="KW-1185">Reference proteome</keyword>
<feature type="non-terminal residue" evidence="10">
    <location>
        <position position="1"/>
    </location>
</feature>
<evidence type="ECO:0000256" key="3">
    <source>
        <dbReference type="ARBA" id="ARBA00022448"/>
    </source>
</evidence>
<evidence type="ECO:0000256" key="9">
    <source>
        <dbReference type="ARBA" id="ARBA00023310"/>
    </source>
</evidence>
<keyword evidence="8" id="KW-0472">Membrane</keyword>